<reference evidence="8 9" key="1">
    <citation type="submission" date="2018-03" db="EMBL/GenBank/DDBJ databases">
        <authorList>
            <person name="Keele B.F."/>
        </authorList>
    </citation>
    <scope>NUCLEOTIDE SEQUENCE [LARGE SCALE GENOMIC DNA]</scope>
    <source>
        <strain evidence="8 9">CECT 8599</strain>
    </source>
</reference>
<evidence type="ECO:0000256" key="6">
    <source>
        <dbReference type="SAM" id="SignalP"/>
    </source>
</evidence>
<dbReference type="GO" id="GO:0003824">
    <property type="term" value="F:catalytic activity"/>
    <property type="evidence" value="ECO:0007669"/>
    <property type="project" value="InterPro"/>
</dbReference>
<protein>
    <submittedName>
        <fullName evidence="8">Glucans biosynthesis protein G</fullName>
    </submittedName>
</protein>
<dbReference type="InterPro" id="IPR014438">
    <property type="entry name" value="Glucan_biosyn_MdoG/MdoD"/>
</dbReference>
<evidence type="ECO:0000313" key="8">
    <source>
        <dbReference type="EMBL" id="SPH20294.1"/>
    </source>
</evidence>
<dbReference type="SUPFAM" id="SSF74650">
    <property type="entry name" value="Galactose mutarotase-like"/>
    <property type="match status" value="1"/>
</dbReference>
<comment type="similarity">
    <text evidence="3">Belongs to the OpgD/OpgG family.</text>
</comment>
<dbReference type="Pfam" id="PF04349">
    <property type="entry name" value="MdoG"/>
    <property type="match status" value="1"/>
</dbReference>
<organism evidence="8 9">
    <name type="scientific">Ascidiaceihabitans donghaensis</name>
    <dbReference type="NCBI Taxonomy" id="1510460"/>
    <lineage>
        <taxon>Bacteria</taxon>
        <taxon>Pseudomonadati</taxon>
        <taxon>Pseudomonadota</taxon>
        <taxon>Alphaproteobacteria</taxon>
        <taxon>Rhodobacterales</taxon>
        <taxon>Paracoccaceae</taxon>
        <taxon>Ascidiaceihabitans</taxon>
    </lineage>
</organism>
<dbReference type="Gene3D" id="2.60.40.10">
    <property type="entry name" value="Immunoglobulins"/>
    <property type="match status" value="1"/>
</dbReference>
<proteinExistence type="inferred from homology"/>
<evidence type="ECO:0000256" key="5">
    <source>
        <dbReference type="ARBA" id="ARBA00022764"/>
    </source>
</evidence>
<evidence type="ECO:0000259" key="7">
    <source>
        <dbReference type="Pfam" id="PF04349"/>
    </source>
</evidence>
<dbReference type="RefSeq" id="WP_108827524.1">
    <property type="nucleotide sequence ID" value="NZ_OMOR01000001.1"/>
</dbReference>
<dbReference type="PANTHER" id="PTHR30504">
    <property type="entry name" value="GLUCANS BIOSYNTHESIS PROTEIN"/>
    <property type="match status" value="1"/>
</dbReference>
<dbReference type="InterPro" id="IPR007444">
    <property type="entry name" value="Glucan_biosyn_MdoG_C"/>
</dbReference>
<evidence type="ECO:0000256" key="1">
    <source>
        <dbReference type="ARBA" id="ARBA00004418"/>
    </source>
</evidence>
<comment type="pathway">
    <text evidence="2">Glycan metabolism; osmoregulated periplasmic glucan (OPG) biosynthesis.</text>
</comment>
<feature type="chain" id="PRO_5015336435" evidence="6">
    <location>
        <begin position="23"/>
        <end position="507"/>
    </location>
</feature>
<dbReference type="AlphaFoldDB" id="A0A2R8BB63"/>
<sequence length="507" mass="56527">MLRRDVLKAILAATAVPSAAWAQEPGLQVGQASPFDATTVRDRAEALAQADYAPRPMIPEAWRNLTYDQYRKIWFDSRNALWEGSDAPQRVDVFPPGLYFPRGVEMFEVDGSMARPVGFDMGVFDTTDKFPDVPIDDTLGYSGLRLRAELDQPDIFQEYAVFQGASYFRGIGTGQFYGLSARGLALKTGDPMGEEFPDFVAFWMERPEAGQKTVILHALLDSPSCTGAYRFAITHGETLEMDVDAQLFARNDMAHVGIAPLTSMFLFDDMDRQRFDDFRPAVHDSDGLLIHNGGGEVIWRPLANPLTLQISAFGDNNPKGFGLCQRSRDFGDFNDLEAHYHERPSLWVTPGEDWGRGSVTLVEIPADLEIYDNIVAYWRPADGIKAGDVHKMSYRLDWGNDPAPHPERALAVMNTAAGGRPEGGRIFTIDFEGSDLLPEDLNSLTKIVRTSHGEVSDGVVQRNPETGGPRLAFTFYPGEARYAEFRAQLRLPDGPLTEVWLYRWTAT</sequence>
<comment type="subcellular location">
    <subcellularLocation>
        <location evidence="1">Periplasm</location>
    </subcellularLocation>
</comment>
<feature type="domain" description="Glucan biosynthesis periplasmic MdoG C-terminal" evidence="7">
    <location>
        <begin position="35"/>
        <end position="504"/>
    </location>
</feature>
<keyword evidence="5" id="KW-0574">Periplasm</keyword>
<keyword evidence="9" id="KW-1185">Reference proteome</keyword>
<dbReference type="GO" id="GO:0030288">
    <property type="term" value="C:outer membrane-bounded periplasmic space"/>
    <property type="evidence" value="ECO:0007669"/>
    <property type="project" value="TreeGrafter"/>
</dbReference>
<evidence type="ECO:0000256" key="2">
    <source>
        <dbReference type="ARBA" id="ARBA00005001"/>
    </source>
</evidence>
<evidence type="ECO:0000256" key="4">
    <source>
        <dbReference type="ARBA" id="ARBA00022729"/>
    </source>
</evidence>
<accession>A0A2R8BB63</accession>
<dbReference type="SUPFAM" id="SSF81296">
    <property type="entry name" value="E set domains"/>
    <property type="match status" value="1"/>
</dbReference>
<name>A0A2R8BB63_9RHOB</name>
<dbReference type="GO" id="GO:0030246">
    <property type="term" value="F:carbohydrate binding"/>
    <property type="evidence" value="ECO:0007669"/>
    <property type="project" value="InterPro"/>
</dbReference>
<dbReference type="InterPro" id="IPR014756">
    <property type="entry name" value="Ig_E-set"/>
</dbReference>
<dbReference type="InterPro" id="IPR014718">
    <property type="entry name" value="GH-type_carb-bd"/>
</dbReference>
<dbReference type="InterPro" id="IPR011013">
    <property type="entry name" value="Gal_mutarotase_sf_dom"/>
</dbReference>
<dbReference type="Proteomes" id="UP000244880">
    <property type="component" value="Unassembled WGS sequence"/>
</dbReference>
<dbReference type="PIRSF" id="PIRSF006281">
    <property type="entry name" value="MdoG"/>
    <property type="match status" value="1"/>
</dbReference>
<dbReference type="OrthoDB" id="9777817at2"/>
<gene>
    <name evidence="8" type="primary">mdoG</name>
    <name evidence="8" type="ORF">ASD8599_01029</name>
</gene>
<dbReference type="PANTHER" id="PTHR30504:SF2">
    <property type="entry name" value="GLUCANS BIOSYNTHESIS PROTEIN G"/>
    <property type="match status" value="1"/>
</dbReference>
<feature type="signal peptide" evidence="6">
    <location>
        <begin position="1"/>
        <end position="22"/>
    </location>
</feature>
<dbReference type="InterPro" id="IPR013783">
    <property type="entry name" value="Ig-like_fold"/>
</dbReference>
<dbReference type="Gene3D" id="2.70.98.10">
    <property type="match status" value="1"/>
</dbReference>
<evidence type="ECO:0000256" key="3">
    <source>
        <dbReference type="ARBA" id="ARBA00009284"/>
    </source>
</evidence>
<evidence type="ECO:0000313" key="9">
    <source>
        <dbReference type="Proteomes" id="UP000244880"/>
    </source>
</evidence>
<dbReference type="FunFam" id="2.70.98.10:FF:000001">
    <property type="entry name" value="Glucans biosynthesis protein G"/>
    <property type="match status" value="1"/>
</dbReference>
<dbReference type="UniPathway" id="UPA00637"/>
<keyword evidence="4 6" id="KW-0732">Signal</keyword>
<dbReference type="EMBL" id="OMOR01000001">
    <property type="protein sequence ID" value="SPH20294.1"/>
    <property type="molecule type" value="Genomic_DNA"/>
</dbReference>
<dbReference type="GO" id="GO:0051274">
    <property type="term" value="P:beta-glucan biosynthetic process"/>
    <property type="evidence" value="ECO:0007669"/>
    <property type="project" value="TreeGrafter"/>
</dbReference>